<dbReference type="InterPro" id="IPR035961">
    <property type="entry name" value="Rhabdovirus_nucleoprotein-like"/>
</dbReference>
<dbReference type="GO" id="GO:0019029">
    <property type="term" value="C:helical viral capsid"/>
    <property type="evidence" value="ECO:0007669"/>
    <property type="project" value="UniProtKB-KW"/>
</dbReference>
<gene>
    <name evidence="13" type="primary">N</name>
</gene>
<evidence type="ECO:0000256" key="10">
    <source>
        <dbReference type="ARBA" id="ARBA00023274"/>
    </source>
</evidence>
<dbReference type="OrthoDB" id="22890at10239"/>
<dbReference type="GO" id="GO:0019013">
    <property type="term" value="C:viral nucleocapsid"/>
    <property type="evidence" value="ECO:0007669"/>
    <property type="project" value="UniProtKB-KW"/>
</dbReference>
<keyword evidence="9" id="KW-1035">Host cytoplasm</keyword>
<dbReference type="InterPro" id="IPR023330">
    <property type="entry name" value="Rhabdovirus_ncapsid_N"/>
</dbReference>
<dbReference type="GO" id="GO:0030430">
    <property type="term" value="C:host cell cytoplasm"/>
    <property type="evidence" value="ECO:0007669"/>
    <property type="project" value="UniProtKB-SubCell"/>
</dbReference>
<keyword evidence="5" id="KW-0167">Capsid protein</keyword>
<keyword evidence="10" id="KW-0687">Ribonucleoprotein</keyword>
<dbReference type="Gene3D" id="1.10.3610.10">
    <property type="entry name" value="Nucleoprotein"/>
    <property type="match status" value="1"/>
</dbReference>
<protein>
    <recommendedName>
        <fullName evidence="3">Nucleoprotein</fullName>
    </recommendedName>
    <alternativeName>
        <fullName evidence="11">Nucleocapsid protein</fullName>
    </alternativeName>
</protein>
<organism evidence="13 14">
    <name type="scientific">Wuhan Louse Fly Virus 9</name>
    <dbReference type="NCBI Taxonomy" id="1608123"/>
    <lineage>
        <taxon>Viruses</taxon>
        <taxon>Riboviria</taxon>
        <taxon>Orthornavirae</taxon>
        <taxon>Negarnaviricota</taxon>
        <taxon>Haploviricotina</taxon>
        <taxon>Monjiviricetes</taxon>
        <taxon>Mononegavirales</taxon>
        <taxon>Rhabdoviridae</taxon>
        <taxon>Alpharhabdovirinae</taxon>
        <taxon>Sigmavirus</taxon>
        <taxon>Sigmavirus hippoboscid</taxon>
    </lineage>
</organism>
<accession>A0A0B5KXQ9</accession>
<evidence type="ECO:0000259" key="12">
    <source>
        <dbReference type="Pfam" id="PF00945"/>
    </source>
</evidence>
<evidence type="ECO:0000256" key="11">
    <source>
        <dbReference type="ARBA" id="ARBA00033344"/>
    </source>
</evidence>
<evidence type="ECO:0000256" key="9">
    <source>
        <dbReference type="ARBA" id="ARBA00023200"/>
    </source>
</evidence>
<evidence type="ECO:0000313" key="14">
    <source>
        <dbReference type="Proteomes" id="UP000204561"/>
    </source>
</evidence>
<evidence type="ECO:0000256" key="2">
    <source>
        <dbReference type="ARBA" id="ARBA00004328"/>
    </source>
</evidence>
<dbReference type="SUPFAM" id="SSF140809">
    <property type="entry name" value="Rhabdovirus nucleoprotein-like"/>
    <property type="match status" value="1"/>
</dbReference>
<proteinExistence type="predicted"/>
<evidence type="ECO:0000256" key="5">
    <source>
        <dbReference type="ARBA" id="ARBA00022561"/>
    </source>
</evidence>
<evidence type="ECO:0000256" key="1">
    <source>
        <dbReference type="ARBA" id="ARBA00004192"/>
    </source>
</evidence>
<feature type="domain" description="Rhabdovirus nucleocapsid" evidence="12">
    <location>
        <begin position="14"/>
        <end position="415"/>
    </location>
</feature>
<dbReference type="GO" id="GO:0003723">
    <property type="term" value="F:RNA binding"/>
    <property type="evidence" value="ECO:0007669"/>
    <property type="project" value="UniProtKB-KW"/>
</dbReference>
<dbReference type="Pfam" id="PF00945">
    <property type="entry name" value="Rhabdo_ncap"/>
    <property type="match status" value="1"/>
</dbReference>
<dbReference type="InterPro" id="IPR023331">
    <property type="entry name" value="Rhabdovirus_ncapsid_C"/>
</dbReference>
<dbReference type="EMBL" id="KM817656">
    <property type="protein sequence ID" value="AJG39203.1"/>
    <property type="molecule type" value="Viral_cRNA"/>
</dbReference>
<dbReference type="KEGG" id="vg:29140350"/>
<keyword evidence="6" id="KW-0946">Virion</keyword>
<evidence type="ECO:0000313" key="13">
    <source>
        <dbReference type="EMBL" id="AJG39203.1"/>
    </source>
</evidence>
<evidence type="ECO:0000256" key="7">
    <source>
        <dbReference type="ARBA" id="ARBA00022884"/>
    </source>
</evidence>
<evidence type="ECO:0000256" key="8">
    <source>
        <dbReference type="ARBA" id="ARBA00023086"/>
    </source>
</evidence>
<keyword evidence="14" id="KW-1185">Reference proteome</keyword>
<keyword evidence="8 13" id="KW-0543">Viral nucleoprotein</keyword>
<dbReference type="Proteomes" id="UP000204561">
    <property type="component" value="Segment"/>
</dbReference>
<reference evidence="13 14" key="1">
    <citation type="journal article" date="2015" name="Elife">
        <title>Unprecedented genomic diversity of RNA viruses in arthropods reveals the ancestry of negative-sense RNA viruses.</title>
        <authorList>
            <person name="Li C.X."/>
            <person name="Shi M."/>
            <person name="Tian J.H."/>
            <person name="Lin X.D."/>
            <person name="Kang Y.J."/>
            <person name="Chen L.J."/>
            <person name="Qin X.C."/>
            <person name="Xu J."/>
            <person name="Holmes E.C."/>
            <person name="Zhang Y.Z."/>
        </authorList>
    </citation>
    <scope>NUCLEOTIDE SEQUENCE [LARGE SCALE GENOMIC DNA]</scope>
    <source>
        <strain evidence="13 14">BFJSC-7</strain>
    </source>
</reference>
<comment type="subcellular location">
    <subcellularLocation>
        <location evidence="1">Host cytoplasm</location>
    </subcellularLocation>
    <subcellularLocation>
        <location evidence="2">Virion</location>
    </subcellularLocation>
</comment>
<evidence type="ECO:0000256" key="3">
    <source>
        <dbReference type="ARBA" id="ARBA00014389"/>
    </source>
</evidence>
<keyword evidence="4" id="KW-1139">Helical capsid protein</keyword>
<name>A0A0B5KXQ9_9RHAB</name>
<dbReference type="Gene3D" id="1.10.3570.10">
    <property type="entry name" value="Rhabdovirus nucleocapsid protein like domain"/>
    <property type="match status" value="1"/>
</dbReference>
<dbReference type="RefSeq" id="YP_009305103.1">
    <property type="nucleotide sequence ID" value="NC_031302.1"/>
</dbReference>
<keyword evidence="7" id="KW-0694">RNA-binding</keyword>
<dbReference type="GO" id="GO:1990904">
    <property type="term" value="C:ribonucleoprotein complex"/>
    <property type="evidence" value="ECO:0007669"/>
    <property type="project" value="UniProtKB-KW"/>
</dbReference>
<dbReference type="InterPro" id="IPR000448">
    <property type="entry name" value="Rhabdo_ncapsid"/>
</dbReference>
<evidence type="ECO:0000256" key="4">
    <source>
        <dbReference type="ARBA" id="ARBA00022497"/>
    </source>
</evidence>
<evidence type="ECO:0000256" key="6">
    <source>
        <dbReference type="ARBA" id="ARBA00022844"/>
    </source>
</evidence>
<sequence length="444" mass="50604">MSEVKICDFETGDIVEVQEPEFAKTVEYPKDKFIDENSKPQQKIRGIKGDLTQLRSGVFAFIKGERVAPSCISNYIYEMMSKVIQDTLYEDWVSYTIKIPKGKVHPSNLVSMTIDRSTPWNDLIQPEPLDDSADEYLLLSLMCMYRFVHAHEKQREYLVEKIKTLLTQVKVENNHPVIISSSNANLVSLLANSQIDFMAAALDMFLEKFPKNQYARIRFGTIITRYQGCSGYANLSYFKNVLGLPHIGNTLEWFFCTQIKKEVKQMVLSSKEEWATPHSYLPYMMALQLSQKSPFSANNNPSTHMLIHLVGTLLGSNRSRNAILVENISYIPVVVNSVIVFLAHKGMTGLSIQYASVQTREAVRRAKERIETLGIDTGSEKMSAESPMEWFDMFKLRNFRFTSEEIQEVASIVSKIEEPRSNTIGEWASKNLVSLLSKLVESVE</sequence>
<dbReference type="GeneID" id="29140350"/>